<keyword evidence="1" id="KW-0812">Transmembrane</keyword>
<organism evidence="2 3">
    <name type="scientific">Pristionchus mayeri</name>
    <dbReference type="NCBI Taxonomy" id="1317129"/>
    <lineage>
        <taxon>Eukaryota</taxon>
        <taxon>Metazoa</taxon>
        <taxon>Ecdysozoa</taxon>
        <taxon>Nematoda</taxon>
        <taxon>Chromadorea</taxon>
        <taxon>Rhabditida</taxon>
        <taxon>Rhabditina</taxon>
        <taxon>Diplogasteromorpha</taxon>
        <taxon>Diplogasteroidea</taxon>
        <taxon>Neodiplogasteridae</taxon>
        <taxon>Pristionchus</taxon>
    </lineage>
</organism>
<evidence type="ECO:0000313" key="2">
    <source>
        <dbReference type="EMBL" id="GMR30165.1"/>
    </source>
</evidence>
<evidence type="ECO:0000313" key="3">
    <source>
        <dbReference type="Proteomes" id="UP001328107"/>
    </source>
</evidence>
<keyword evidence="3" id="KW-1185">Reference proteome</keyword>
<feature type="non-terminal residue" evidence="2">
    <location>
        <position position="310"/>
    </location>
</feature>
<proteinExistence type="predicted"/>
<feature type="transmembrane region" description="Helical" evidence="1">
    <location>
        <begin position="20"/>
        <end position="44"/>
    </location>
</feature>
<reference evidence="3" key="1">
    <citation type="submission" date="2022-10" db="EMBL/GenBank/DDBJ databases">
        <title>Genome assembly of Pristionchus species.</title>
        <authorList>
            <person name="Yoshida K."/>
            <person name="Sommer R.J."/>
        </authorList>
    </citation>
    <scope>NUCLEOTIDE SEQUENCE [LARGE SCALE GENOMIC DNA]</scope>
    <source>
        <strain evidence="3">RS5460</strain>
    </source>
</reference>
<dbReference type="EMBL" id="BTRK01000001">
    <property type="protein sequence ID" value="GMR30165.1"/>
    <property type="molecule type" value="Genomic_DNA"/>
</dbReference>
<feature type="transmembrane region" description="Helical" evidence="1">
    <location>
        <begin position="215"/>
        <end position="238"/>
    </location>
</feature>
<feature type="transmembrane region" description="Helical" evidence="1">
    <location>
        <begin position="250"/>
        <end position="271"/>
    </location>
</feature>
<dbReference type="AlphaFoldDB" id="A0AAN4Z3T6"/>
<accession>A0AAN4Z3T6</accession>
<evidence type="ECO:0000256" key="1">
    <source>
        <dbReference type="SAM" id="Phobius"/>
    </source>
</evidence>
<keyword evidence="1" id="KW-0472">Membrane</keyword>
<feature type="transmembrane region" description="Helical" evidence="1">
    <location>
        <begin position="179"/>
        <end position="203"/>
    </location>
</feature>
<gene>
    <name evidence="2" type="ORF">PMAYCL1PPCAC_00360</name>
</gene>
<keyword evidence="1" id="KW-1133">Transmembrane helix</keyword>
<dbReference type="Proteomes" id="UP001328107">
    <property type="component" value="Unassembled WGS sequence"/>
</dbReference>
<sequence>MVNLLFDFHTRSSIYAYSSFSAKSVGIFLFSLASVLSIHAFCVLSTRTFNETAFIATLPLTKDELRQMTNQKRKMYEMIMKENENLTHIGGDPSHPFLRDHYTLPFGSMIRNRCNMTAPNGTFSLIPTGFSLPSILRGMEIKMSVQISFRLIVMLAMSIRCVATVIGDYRVAASKGSPSFIKWIATVHTPIVVVQMVSISLLTTVHSDIDVTIRFLIPLSLVSFCISSILDMGTLLVMDRFSESSPFRRSILQLLFLIAFLSFPIIYTSHMEFLRSKVCSIQVPWWVALAEYSFSLAVVGSSLLQLNELR</sequence>
<feature type="transmembrane region" description="Helical" evidence="1">
    <location>
        <begin position="147"/>
        <end position="167"/>
    </location>
</feature>
<comment type="caution">
    <text evidence="2">The sequence shown here is derived from an EMBL/GenBank/DDBJ whole genome shotgun (WGS) entry which is preliminary data.</text>
</comment>
<protein>
    <submittedName>
        <fullName evidence="2">Uncharacterized protein</fullName>
    </submittedName>
</protein>
<name>A0AAN4Z3T6_9BILA</name>